<dbReference type="HOGENOM" id="CLU_2621860_0_0_1"/>
<evidence type="ECO:0000313" key="1">
    <source>
        <dbReference type="EMBL" id="EFW14681.1"/>
    </source>
</evidence>
<dbReference type="AlphaFoldDB" id="E9DFT9"/>
<reference evidence="2" key="1">
    <citation type="journal article" date="2010" name="Genome Res.">
        <title>Population genomic sequencing of Coccidioides fungi reveals recent hybridization and transposon control.</title>
        <authorList>
            <person name="Neafsey D.E."/>
            <person name="Barker B.M."/>
            <person name="Sharpton T.J."/>
            <person name="Stajich J.E."/>
            <person name="Park D.J."/>
            <person name="Whiston E."/>
            <person name="Hung C.-Y."/>
            <person name="McMahan C."/>
            <person name="White J."/>
            <person name="Sykes S."/>
            <person name="Heiman D."/>
            <person name="Young S."/>
            <person name="Zeng Q."/>
            <person name="Abouelleil A."/>
            <person name="Aftuck L."/>
            <person name="Bessette D."/>
            <person name="Brown A."/>
            <person name="FitzGerald M."/>
            <person name="Lui A."/>
            <person name="Macdonald J.P."/>
            <person name="Priest M."/>
            <person name="Orbach M.J."/>
            <person name="Galgiani J.N."/>
            <person name="Kirkland T.N."/>
            <person name="Cole G.T."/>
            <person name="Birren B.W."/>
            <person name="Henn M.R."/>
            <person name="Taylor J.W."/>
            <person name="Rounsley S.D."/>
        </authorList>
    </citation>
    <scope>NUCLEOTIDE SEQUENCE [LARGE SCALE GENOMIC DNA]</scope>
    <source>
        <strain evidence="2">RMSCC 757 / Silveira</strain>
    </source>
</reference>
<gene>
    <name evidence="1" type="ORF">CPSG_08688</name>
</gene>
<evidence type="ECO:0000313" key="2">
    <source>
        <dbReference type="Proteomes" id="UP000002497"/>
    </source>
</evidence>
<protein>
    <submittedName>
        <fullName evidence="1">Uncharacterized protein</fullName>
    </submittedName>
</protein>
<proteinExistence type="predicted"/>
<dbReference type="Proteomes" id="UP000002497">
    <property type="component" value="Unassembled WGS sequence"/>
</dbReference>
<accession>E9DFT9</accession>
<sequence>MNRVARPRPELATSGRFRPRFWDFRRGALTTHLKMTSIAPYFMLIHFVLFCSVLSCPGQREPGENVAHPRQGVQDSEP</sequence>
<keyword evidence="2" id="KW-1185">Reference proteome</keyword>
<reference evidence="2" key="2">
    <citation type="submission" date="2010-03" db="EMBL/GenBank/DDBJ databases">
        <title>The genome sequence of Coccidioides posadasii strain Silveira.</title>
        <authorList>
            <consortium name="The Broad Institute Genome Sequencing Center for Infectious Disease"/>
            <person name="Neafsey D."/>
            <person name="Orbach M."/>
            <person name="Henn M.R."/>
            <person name="Cole G.T."/>
            <person name="Galgiani J."/>
            <person name="Gardner M.J."/>
            <person name="Kirkland T.N."/>
            <person name="Taylor J.W."/>
            <person name="Young S.K."/>
            <person name="Zeng Q."/>
            <person name="Koehrsen M."/>
            <person name="Alvarado L."/>
            <person name="Berlin A."/>
            <person name="Borenstein D."/>
            <person name="Chapman S.B."/>
            <person name="Chen Z."/>
            <person name="Engels R."/>
            <person name="Freedman E."/>
            <person name="Gellesch M."/>
            <person name="Goldberg J."/>
            <person name="Griggs A."/>
            <person name="Gujja S."/>
            <person name="Heilman E."/>
            <person name="Heiman D."/>
            <person name="Howarth C."/>
            <person name="Jen D."/>
            <person name="Larson L."/>
            <person name="Mehta T."/>
            <person name="Neiman D."/>
            <person name="Park D."/>
            <person name="Pearson M."/>
            <person name="Richards J."/>
            <person name="Roberts A."/>
            <person name="Saif S."/>
            <person name="Shea T."/>
            <person name="Shenoy N."/>
            <person name="Sisk P."/>
            <person name="Stolte C."/>
            <person name="Sykes S."/>
            <person name="Walk T."/>
            <person name="White J."/>
            <person name="Yandava C."/>
            <person name="Haas B."/>
            <person name="Nusbaum C."/>
            <person name="Birren B."/>
        </authorList>
    </citation>
    <scope>NUCLEOTIDE SEQUENCE [LARGE SCALE GENOMIC DNA]</scope>
    <source>
        <strain evidence="2">RMSCC 757 / Silveira</strain>
    </source>
</reference>
<dbReference type="VEuPathDB" id="FungiDB:CPSG_08688"/>
<organism evidence="2">
    <name type="scientific">Coccidioides posadasii (strain RMSCC 757 / Silveira)</name>
    <name type="common">Valley fever fungus</name>
    <dbReference type="NCBI Taxonomy" id="443226"/>
    <lineage>
        <taxon>Eukaryota</taxon>
        <taxon>Fungi</taxon>
        <taxon>Dikarya</taxon>
        <taxon>Ascomycota</taxon>
        <taxon>Pezizomycotina</taxon>
        <taxon>Eurotiomycetes</taxon>
        <taxon>Eurotiomycetidae</taxon>
        <taxon>Onygenales</taxon>
        <taxon>Onygenaceae</taxon>
        <taxon>Coccidioides</taxon>
    </lineage>
</organism>
<name>E9DFT9_COCPS</name>
<dbReference type="EMBL" id="GL636504">
    <property type="protein sequence ID" value="EFW14681.1"/>
    <property type="molecule type" value="Genomic_DNA"/>
</dbReference>